<evidence type="ECO:0000313" key="2">
    <source>
        <dbReference type="EMBL" id="GFR57557.1"/>
    </source>
</evidence>
<keyword evidence="3" id="KW-1185">Reference proteome</keyword>
<dbReference type="EMBL" id="BMAT01010624">
    <property type="protein sequence ID" value="GFR57557.1"/>
    <property type="molecule type" value="Genomic_DNA"/>
</dbReference>
<reference evidence="2 3" key="1">
    <citation type="journal article" date="2021" name="Elife">
        <title>Chloroplast acquisition without the gene transfer in kleptoplastic sea slugs, Plakobranchus ocellatus.</title>
        <authorList>
            <person name="Maeda T."/>
            <person name="Takahashi S."/>
            <person name="Yoshida T."/>
            <person name="Shimamura S."/>
            <person name="Takaki Y."/>
            <person name="Nagai Y."/>
            <person name="Toyoda A."/>
            <person name="Suzuki Y."/>
            <person name="Arimoto A."/>
            <person name="Ishii H."/>
            <person name="Satoh N."/>
            <person name="Nishiyama T."/>
            <person name="Hasebe M."/>
            <person name="Maruyama T."/>
            <person name="Minagawa J."/>
            <person name="Obokata J."/>
            <person name="Shigenobu S."/>
        </authorList>
    </citation>
    <scope>NUCLEOTIDE SEQUENCE [LARGE SCALE GENOMIC DNA]</scope>
</reference>
<gene>
    <name evidence="2" type="ORF">ElyMa_005340900</name>
</gene>
<feature type="compositionally biased region" description="Polar residues" evidence="1">
    <location>
        <begin position="80"/>
        <end position="89"/>
    </location>
</feature>
<feature type="region of interest" description="Disordered" evidence="1">
    <location>
        <begin position="59"/>
        <end position="90"/>
    </location>
</feature>
<protein>
    <submittedName>
        <fullName evidence="2">Uncharacterized protein</fullName>
    </submittedName>
</protein>
<evidence type="ECO:0000256" key="1">
    <source>
        <dbReference type="SAM" id="MobiDB-lite"/>
    </source>
</evidence>
<organism evidence="2 3">
    <name type="scientific">Elysia marginata</name>
    <dbReference type="NCBI Taxonomy" id="1093978"/>
    <lineage>
        <taxon>Eukaryota</taxon>
        <taxon>Metazoa</taxon>
        <taxon>Spiralia</taxon>
        <taxon>Lophotrochozoa</taxon>
        <taxon>Mollusca</taxon>
        <taxon>Gastropoda</taxon>
        <taxon>Heterobranchia</taxon>
        <taxon>Euthyneura</taxon>
        <taxon>Panpulmonata</taxon>
        <taxon>Sacoglossa</taxon>
        <taxon>Placobranchoidea</taxon>
        <taxon>Plakobranchidae</taxon>
        <taxon>Elysia</taxon>
    </lineage>
</organism>
<sequence>MPGARVCKGSFTNVLGPGARVCKGSFTNVLGPGARVCKDSSPMVVLSFIFIKLVGGESHGRDKVGLETGLSPTGRDAQHSRGQGETPSTGVDLLRHAHSAHVHLQSVA</sequence>
<proteinExistence type="predicted"/>
<evidence type="ECO:0000313" key="3">
    <source>
        <dbReference type="Proteomes" id="UP000762676"/>
    </source>
</evidence>
<name>A0AAV4EA04_9GAST</name>
<dbReference type="Proteomes" id="UP000762676">
    <property type="component" value="Unassembled WGS sequence"/>
</dbReference>
<dbReference type="AlphaFoldDB" id="A0AAV4EA04"/>
<comment type="caution">
    <text evidence="2">The sequence shown here is derived from an EMBL/GenBank/DDBJ whole genome shotgun (WGS) entry which is preliminary data.</text>
</comment>
<accession>A0AAV4EA04</accession>